<comment type="caution">
    <text evidence="12">The sequence shown here is derived from an EMBL/GenBank/DDBJ whole genome shotgun (WGS) entry which is preliminary data.</text>
</comment>
<dbReference type="GO" id="GO:0004134">
    <property type="term" value="F:4-alpha-glucanotransferase activity"/>
    <property type="evidence" value="ECO:0007669"/>
    <property type="project" value="UniProtKB-EC"/>
</dbReference>
<evidence type="ECO:0000256" key="1">
    <source>
        <dbReference type="ARBA" id="ARBA00000439"/>
    </source>
</evidence>
<feature type="domain" description="CBM20" evidence="11">
    <location>
        <begin position="1"/>
        <end position="107"/>
    </location>
</feature>
<keyword evidence="6" id="KW-0328">Glycosyltransferase</keyword>
<dbReference type="GO" id="GO:2001070">
    <property type="term" value="F:starch binding"/>
    <property type="evidence" value="ECO:0007669"/>
    <property type="project" value="InterPro"/>
</dbReference>
<dbReference type="PROSITE" id="PS51166">
    <property type="entry name" value="CBM20"/>
    <property type="match status" value="2"/>
</dbReference>
<dbReference type="SMART" id="SM01065">
    <property type="entry name" value="CBM_2"/>
    <property type="match status" value="2"/>
</dbReference>
<comment type="subcellular location">
    <subcellularLocation>
        <location evidence="2">Cytoplasm</location>
    </subcellularLocation>
</comment>
<evidence type="ECO:0000256" key="8">
    <source>
        <dbReference type="ARBA" id="ARBA00023277"/>
    </source>
</evidence>
<dbReference type="InterPro" id="IPR002044">
    <property type="entry name" value="CBM20"/>
</dbReference>
<dbReference type="GO" id="GO:0005975">
    <property type="term" value="P:carbohydrate metabolic process"/>
    <property type="evidence" value="ECO:0007669"/>
    <property type="project" value="InterPro"/>
</dbReference>
<reference evidence="12 13" key="1">
    <citation type="journal article" date="2024" name="Nat. Commun.">
        <title>Phylogenomics reveals the evolutionary origins of lichenization in chlorophyte algae.</title>
        <authorList>
            <person name="Puginier C."/>
            <person name="Libourel C."/>
            <person name="Otte J."/>
            <person name="Skaloud P."/>
            <person name="Haon M."/>
            <person name="Grisel S."/>
            <person name="Petersen M."/>
            <person name="Berrin J.G."/>
            <person name="Delaux P.M."/>
            <person name="Dal Grande F."/>
            <person name="Keller J."/>
        </authorList>
    </citation>
    <scope>NUCLEOTIDE SEQUENCE [LARGE SCALE GENOMIC DNA]</scope>
    <source>
        <strain evidence="12 13">SAG 2145</strain>
    </source>
</reference>
<comment type="similarity">
    <text evidence="3">Belongs to the disproportionating enzyme family.</text>
</comment>
<evidence type="ECO:0000256" key="9">
    <source>
        <dbReference type="ARBA" id="ARBA00031423"/>
    </source>
</evidence>
<dbReference type="SUPFAM" id="SSF49452">
    <property type="entry name" value="Starch-binding domain-like"/>
    <property type="match status" value="2"/>
</dbReference>
<keyword evidence="13" id="KW-1185">Reference proteome</keyword>
<dbReference type="InterPro" id="IPR013783">
    <property type="entry name" value="Ig-like_fold"/>
</dbReference>
<dbReference type="Pfam" id="PF02446">
    <property type="entry name" value="Glyco_hydro_77"/>
    <property type="match status" value="1"/>
</dbReference>
<protein>
    <recommendedName>
        <fullName evidence="4">4-alpha-glucanotransferase</fullName>
        <ecNumber evidence="4">2.4.1.25</ecNumber>
    </recommendedName>
    <alternativeName>
        <fullName evidence="9">Amylomaltase</fullName>
    </alternativeName>
    <alternativeName>
        <fullName evidence="10">Disproportionating enzyme</fullName>
    </alternativeName>
</protein>
<evidence type="ECO:0000256" key="2">
    <source>
        <dbReference type="ARBA" id="ARBA00004496"/>
    </source>
</evidence>
<name>A0AAW1R2Q0_9CHLO</name>
<evidence type="ECO:0000313" key="13">
    <source>
        <dbReference type="Proteomes" id="UP001438707"/>
    </source>
</evidence>
<keyword evidence="5" id="KW-0963">Cytoplasm</keyword>
<keyword evidence="7" id="KW-0808">Transferase</keyword>
<dbReference type="GO" id="GO:0005737">
    <property type="term" value="C:cytoplasm"/>
    <property type="evidence" value="ECO:0007669"/>
    <property type="project" value="UniProtKB-SubCell"/>
</dbReference>
<proteinExistence type="inferred from homology"/>
<dbReference type="Proteomes" id="UP001438707">
    <property type="component" value="Unassembled WGS sequence"/>
</dbReference>
<evidence type="ECO:0000256" key="3">
    <source>
        <dbReference type="ARBA" id="ARBA00005684"/>
    </source>
</evidence>
<feature type="domain" description="CBM20" evidence="11">
    <location>
        <begin position="140"/>
        <end position="256"/>
    </location>
</feature>
<dbReference type="InterPro" id="IPR003385">
    <property type="entry name" value="Glyco_hydro_77"/>
</dbReference>
<evidence type="ECO:0000256" key="5">
    <source>
        <dbReference type="ARBA" id="ARBA00022490"/>
    </source>
</evidence>
<dbReference type="Pfam" id="PF00686">
    <property type="entry name" value="CBM_20"/>
    <property type="match status" value="2"/>
</dbReference>
<dbReference type="PANTHER" id="PTHR32518:SF3">
    <property type="entry name" value="4-ALPHA-GLUCANOTRANSFERASE"/>
    <property type="match status" value="1"/>
</dbReference>
<dbReference type="AlphaFoldDB" id="A0AAW1R2Q0"/>
<gene>
    <name evidence="12" type="ORF">WJX74_008391</name>
</gene>
<evidence type="ECO:0000259" key="11">
    <source>
        <dbReference type="PROSITE" id="PS51166"/>
    </source>
</evidence>
<dbReference type="EC" id="2.4.1.25" evidence="4"/>
<comment type="catalytic activity">
    <reaction evidence="1">
        <text>Transfers a segment of a (1-&gt;4)-alpha-D-glucan to a new position in an acceptor, which may be glucose or a (1-&gt;4)-alpha-D-glucan.</text>
        <dbReference type="EC" id="2.4.1.25"/>
    </reaction>
</comment>
<dbReference type="PANTHER" id="PTHR32518">
    <property type="match status" value="1"/>
</dbReference>
<evidence type="ECO:0000313" key="12">
    <source>
        <dbReference type="EMBL" id="KAK9827904.1"/>
    </source>
</evidence>
<accession>A0AAW1R2Q0</accession>
<evidence type="ECO:0000256" key="7">
    <source>
        <dbReference type="ARBA" id="ARBA00022679"/>
    </source>
</evidence>
<dbReference type="SUPFAM" id="SSF51445">
    <property type="entry name" value="(Trans)glycosidases"/>
    <property type="match status" value="1"/>
</dbReference>
<dbReference type="Gene3D" id="3.20.20.80">
    <property type="entry name" value="Glycosidases"/>
    <property type="match status" value="2"/>
</dbReference>
<sequence>MEEPLRLKFSVAYWTAWGDSLVVCGKGALMGNWDPQKGQPMTCHHEGQELVWEATVEVPALEDFAYKYAVVNSEHKAVRTEQPQRQLQIPASLPALASIELQDAWEAESHPSNLLSKSAFTNAIFLGRPTSSGSHLQEISPAPDSVIVRFQTWCWTAHEGDKLEVVGSIQQLGRGDRALELTEIDMPTWAGQVSVPVGAFPFTYRYRLTSQDGKQQEQVGEARTVSLPADGLSTSDQPALIVRSDGPFTSAQMWRGSGIAVPVFSLRTNSSIGAGEFSDLKQLADFCAVTGIRLIQLLPVNDTSVYLMWWDSYPYSCVSVFALHPLYLSLDGLSGNVPGDIQDAIDEARSMLNDKDVDYEATVSTKLEIALCIFERQGSKDLETPEFQEFFERNKNWLEPYALFCVLRKLFGTTEHWRWGTLSTPTPDMIARLTCPSQEHYSSLQFTYYVQFHLHKQLLEASQHAARQHVALKGDLPIGVSKQSVDTWMHPNLFRMEYSTGAPPDYFDRNGQNWGFPTYNWEEMSKDGYAWWRQRLSNLSQYFHAYRIDHILGFFRIWEIPGSCSTGLLGHFRPSIPHSADDLNEHGIRDTDRLTFPYITWTILQEIFGRNAAEIVGKYLIEFKPGYYRFRPEVDTEQKVEEIQPRAGSPDWLQKEMAQIRTGLGMLHQNVVLLPKDQDRSAFYPRIQLMDSSSYQALDGGWKQHLTWLHNDYFYHRHNKLWSENAFRTLPVLMGATNMLVCGEDLGMIPSCVPPVLQQLGLIGLRIQRMPSEENQEFGNPARYDYMTVASPSCHDTSTTRAWWEEDAERRERFFYLALGLQGKPPAHCTPAIMRTIVRQHLQSPSILAIFPMQDIMALSPTYISRPAHEETINDPAVRRHYWRWRMHISLEDLLSDTDLIGDIQELMLGSGRCQESDLPVLHTQ</sequence>
<dbReference type="EMBL" id="JALJOS010000017">
    <property type="protein sequence ID" value="KAK9827904.1"/>
    <property type="molecule type" value="Genomic_DNA"/>
</dbReference>
<organism evidence="12 13">
    <name type="scientific">Apatococcus lobatus</name>
    <dbReference type="NCBI Taxonomy" id="904363"/>
    <lineage>
        <taxon>Eukaryota</taxon>
        <taxon>Viridiplantae</taxon>
        <taxon>Chlorophyta</taxon>
        <taxon>core chlorophytes</taxon>
        <taxon>Trebouxiophyceae</taxon>
        <taxon>Chlorellales</taxon>
        <taxon>Chlorellaceae</taxon>
        <taxon>Apatococcus</taxon>
    </lineage>
</organism>
<keyword evidence="8" id="KW-0119">Carbohydrate metabolism</keyword>
<evidence type="ECO:0000256" key="4">
    <source>
        <dbReference type="ARBA" id="ARBA00012560"/>
    </source>
</evidence>
<evidence type="ECO:0000256" key="10">
    <source>
        <dbReference type="ARBA" id="ARBA00031501"/>
    </source>
</evidence>
<dbReference type="InterPro" id="IPR013784">
    <property type="entry name" value="Carb-bd-like_fold"/>
</dbReference>
<dbReference type="Gene3D" id="2.60.40.10">
    <property type="entry name" value="Immunoglobulins"/>
    <property type="match status" value="2"/>
</dbReference>
<evidence type="ECO:0000256" key="6">
    <source>
        <dbReference type="ARBA" id="ARBA00022676"/>
    </source>
</evidence>
<dbReference type="InterPro" id="IPR017853">
    <property type="entry name" value="GH"/>
</dbReference>